<dbReference type="Proteomes" id="UP001597135">
    <property type="component" value="Unassembled WGS sequence"/>
</dbReference>
<dbReference type="PANTHER" id="PTHR33490">
    <property type="entry name" value="BLR5614 PROTEIN-RELATED"/>
    <property type="match status" value="1"/>
</dbReference>
<sequence>MRYDVTLRIEYRYDQASDHARSLLHLTPPTLPGRQEVIAGLLSIEPTPQERREGQDFFGNRATLVSFHKPIQELTLTLKAQVSRRMPPEPMDLSQDRAGLAREIEAHRSVAPDAPHHFLGPSPRVSPSTAITRFGEAQLSPSMSVLQITRAIGQALHREMSFDAEATDVLTSPGEAFHNRRGVCQDFAHVMIACLRGLGIPAGYVSGFLRTSPPPGQPRLEGADAMHAWVRAWCGSELGWVEYDPTNDILVGDDHIVVAYGRDYADVSPIKGTLRSAGGHDSTHSVDVVPVDA</sequence>
<name>A0ABW3ZHA3_9RHOB</name>
<keyword evidence="3" id="KW-1185">Reference proteome</keyword>
<proteinExistence type="predicted"/>
<protein>
    <submittedName>
        <fullName evidence="2">Transglutaminase domain-containing protein</fullName>
    </submittedName>
</protein>
<evidence type="ECO:0000313" key="2">
    <source>
        <dbReference type="EMBL" id="MFD1342566.1"/>
    </source>
</evidence>
<dbReference type="Pfam" id="PF01841">
    <property type="entry name" value="Transglut_core"/>
    <property type="match status" value="1"/>
</dbReference>
<dbReference type="Pfam" id="PF08379">
    <property type="entry name" value="Bact_transglu_N"/>
    <property type="match status" value="1"/>
</dbReference>
<organism evidence="2 3">
    <name type="scientific">Litorisediminicola beolgyonensis</name>
    <dbReference type="NCBI Taxonomy" id="1173614"/>
    <lineage>
        <taxon>Bacteria</taxon>
        <taxon>Pseudomonadati</taxon>
        <taxon>Pseudomonadota</taxon>
        <taxon>Alphaproteobacteria</taxon>
        <taxon>Rhodobacterales</taxon>
        <taxon>Paracoccaceae</taxon>
        <taxon>Litorisediminicola</taxon>
    </lineage>
</organism>
<comment type="caution">
    <text evidence="2">The sequence shown here is derived from an EMBL/GenBank/DDBJ whole genome shotgun (WGS) entry which is preliminary data.</text>
</comment>
<evidence type="ECO:0000259" key="1">
    <source>
        <dbReference type="SMART" id="SM00460"/>
    </source>
</evidence>
<gene>
    <name evidence="2" type="ORF">ACFQ4E_09065</name>
</gene>
<dbReference type="Gene3D" id="3.10.620.30">
    <property type="match status" value="1"/>
</dbReference>
<feature type="domain" description="Transglutaminase-like" evidence="1">
    <location>
        <begin position="176"/>
        <end position="247"/>
    </location>
</feature>
<dbReference type="InterPro" id="IPR038765">
    <property type="entry name" value="Papain-like_cys_pep_sf"/>
</dbReference>
<dbReference type="InterPro" id="IPR002931">
    <property type="entry name" value="Transglutaminase-like"/>
</dbReference>
<dbReference type="EMBL" id="JBHTMU010000013">
    <property type="protein sequence ID" value="MFD1342566.1"/>
    <property type="molecule type" value="Genomic_DNA"/>
</dbReference>
<dbReference type="SUPFAM" id="SSF54001">
    <property type="entry name" value="Cysteine proteinases"/>
    <property type="match status" value="1"/>
</dbReference>
<dbReference type="RefSeq" id="WP_386802749.1">
    <property type="nucleotide sequence ID" value="NZ_JBHTMU010000013.1"/>
</dbReference>
<dbReference type="PANTHER" id="PTHR33490:SF7">
    <property type="entry name" value="BLR2979 PROTEIN"/>
    <property type="match status" value="1"/>
</dbReference>
<evidence type="ECO:0000313" key="3">
    <source>
        <dbReference type="Proteomes" id="UP001597135"/>
    </source>
</evidence>
<accession>A0ABW3ZHA3</accession>
<dbReference type="InterPro" id="IPR013589">
    <property type="entry name" value="Bac_transglu_N"/>
</dbReference>
<reference evidence="3" key="1">
    <citation type="journal article" date="2019" name="Int. J. Syst. Evol. Microbiol.">
        <title>The Global Catalogue of Microorganisms (GCM) 10K type strain sequencing project: providing services to taxonomists for standard genome sequencing and annotation.</title>
        <authorList>
            <consortium name="The Broad Institute Genomics Platform"/>
            <consortium name="The Broad Institute Genome Sequencing Center for Infectious Disease"/>
            <person name="Wu L."/>
            <person name="Ma J."/>
        </authorList>
    </citation>
    <scope>NUCLEOTIDE SEQUENCE [LARGE SCALE GENOMIC DNA]</scope>
    <source>
        <strain evidence="3">CCUG 62953</strain>
    </source>
</reference>
<dbReference type="SMART" id="SM00460">
    <property type="entry name" value="TGc"/>
    <property type="match status" value="1"/>
</dbReference>